<dbReference type="RefSeq" id="XP_007512656.1">
    <property type="nucleotide sequence ID" value="XM_007512594.1"/>
</dbReference>
<proteinExistence type="predicted"/>
<dbReference type="KEGG" id="bpg:Bathy06g04070"/>
<feature type="compositionally biased region" description="Acidic residues" evidence="1">
    <location>
        <begin position="254"/>
        <end position="269"/>
    </location>
</feature>
<dbReference type="GeneID" id="19015388"/>
<feature type="compositionally biased region" description="Gly residues" evidence="1">
    <location>
        <begin position="206"/>
        <end position="251"/>
    </location>
</feature>
<dbReference type="EMBL" id="FO082273">
    <property type="protein sequence ID" value="CCO17256.1"/>
    <property type="molecule type" value="Genomic_DNA"/>
</dbReference>
<evidence type="ECO:0000313" key="3">
    <source>
        <dbReference type="Proteomes" id="UP000198341"/>
    </source>
</evidence>
<accession>K8EGV0</accession>
<evidence type="ECO:0000313" key="2">
    <source>
        <dbReference type="EMBL" id="CCO17256.1"/>
    </source>
</evidence>
<dbReference type="Proteomes" id="UP000198341">
    <property type="component" value="Chromosome 6"/>
</dbReference>
<sequence length="677" mass="75345">MFLSREQKLQNVLSALDAAVGRVHGNDTDKALLHASENVRVAVRRLKTQRETPVRGENTLNEILKSHSHRVISVKKSTIGCEENNTDPGDVVRTIAKERLENYDNPIPPGSAEHKRVSKIRTNTAVKLLSTEFNSIKKFSTHNGNPISNIVRKVARKMSGGCATPMEVNGRTPVTTGGARRTFTGRSDNGRGSQQRPRFDSNVGNGNVGNGNVGNGNVGNGNVGNGNVGNGNGGNGNGGNGNGGNGNGGNGNEVSDEDEDNEDEPDLEPEDFRDIEDAWLESATTIENAKKEKNNQKKMKADFVRIELNSTSGMLAGVGYFDRADTSLPTTLKKESFDPVPCIMGGDSLTWSLPSNLTAELTSSAFCDILNAEERIAIQQDRSENEKILRISAAIDRMNAEDKKSNFLKLLLKKENDVWSLGTRQAPDVTDGDLKKYTCSENVHLTKTVVGMNDLEHGALIDLCGFGAFRNYSLKDAVLGTFVVRGFEKISRENETNRAKIIVEDDTFHFWMSEGAHGGISFLKHFKDAEWDIMKIHPDAFEKIEFLGQDEKLVSAKEMILSGFRSAKRYMQSWQGLYYCYRKNANREVEVRWLFNIISLCRLGHLELWLLWDYRRLLAMINVVRFLRGKRVYAFNSNPLKDALDERMNGRIFRKFLKPSVWPINDSVPVAGDRVVP</sequence>
<protein>
    <submittedName>
        <fullName evidence="2">Uncharacterized protein</fullName>
    </submittedName>
</protein>
<reference evidence="2 3" key="1">
    <citation type="submission" date="2011-10" db="EMBL/GenBank/DDBJ databases">
        <authorList>
            <person name="Genoscope - CEA"/>
        </authorList>
    </citation>
    <scope>NUCLEOTIDE SEQUENCE [LARGE SCALE GENOMIC DNA]</scope>
    <source>
        <strain evidence="2 3">RCC 1105</strain>
    </source>
</reference>
<evidence type="ECO:0000256" key="1">
    <source>
        <dbReference type="SAM" id="MobiDB-lite"/>
    </source>
</evidence>
<name>K8EGV0_9CHLO</name>
<organism evidence="2 3">
    <name type="scientific">Bathycoccus prasinos</name>
    <dbReference type="NCBI Taxonomy" id="41875"/>
    <lineage>
        <taxon>Eukaryota</taxon>
        <taxon>Viridiplantae</taxon>
        <taxon>Chlorophyta</taxon>
        <taxon>Mamiellophyceae</taxon>
        <taxon>Mamiellales</taxon>
        <taxon>Bathycoccaceae</taxon>
        <taxon>Bathycoccus</taxon>
    </lineage>
</organism>
<feature type="region of interest" description="Disordered" evidence="1">
    <location>
        <begin position="162"/>
        <end position="269"/>
    </location>
</feature>
<keyword evidence="3" id="KW-1185">Reference proteome</keyword>
<feature type="compositionally biased region" description="Low complexity" evidence="1">
    <location>
        <begin position="175"/>
        <end position="186"/>
    </location>
</feature>
<dbReference type="AlphaFoldDB" id="K8EGV0"/>
<gene>
    <name evidence="2" type="ORF">Bathy06g04070</name>
</gene>